<dbReference type="InterPro" id="IPR011989">
    <property type="entry name" value="ARM-like"/>
</dbReference>
<evidence type="ECO:0000313" key="4">
    <source>
        <dbReference type="EMBL" id="CAF3563722.1"/>
    </source>
</evidence>
<dbReference type="Pfam" id="PF24768">
    <property type="entry name" value="ARM_ARMC5"/>
    <property type="match status" value="1"/>
</dbReference>
<feature type="domain" description="BTB" evidence="2">
    <location>
        <begin position="736"/>
        <end position="811"/>
    </location>
</feature>
<dbReference type="OrthoDB" id="6086604at2759"/>
<dbReference type="Gene3D" id="3.30.710.10">
    <property type="entry name" value="Potassium Channel Kv1.1, Chain A"/>
    <property type="match status" value="1"/>
</dbReference>
<evidence type="ECO:0000256" key="1">
    <source>
        <dbReference type="SAM" id="MobiDB-lite"/>
    </source>
</evidence>
<dbReference type="Gene3D" id="1.25.10.10">
    <property type="entry name" value="Leucine-rich Repeat Variant"/>
    <property type="match status" value="1"/>
</dbReference>
<dbReference type="SUPFAM" id="SSF54695">
    <property type="entry name" value="POZ domain"/>
    <property type="match status" value="1"/>
</dbReference>
<dbReference type="Proteomes" id="UP000681722">
    <property type="component" value="Unassembled WGS sequence"/>
</dbReference>
<dbReference type="InterPro" id="IPR011333">
    <property type="entry name" value="SKP1/BTB/POZ_sf"/>
</dbReference>
<gene>
    <name evidence="3" type="ORF">GPM918_LOCUS2441</name>
    <name evidence="4" type="ORF">SRO942_LOCUS2441</name>
</gene>
<dbReference type="PANTHER" id="PTHR23312">
    <property type="entry name" value="ARMC5 ARMADILLO REPEAT-CONTAINING -RELATED"/>
    <property type="match status" value="1"/>
</dbReference>
<dbReference type="SUPFAM" id="SSF48371">
    <property type="entry name" value="ARM repeat"/>
    <property type="match status" value="1"/>
</dbReference>
<dbReference type="GO" id="GO:0009653">
    <property type="term" value="P:anatomical structure morphogenesis"/>
    <property type="evidence" value="ECO:0007669"/>
    <property type="project" value="TreeGrafter"/>
</dbReference>
<protein>
    <recommendedName>
        <fullName evidence="2">BTB domain-containing protein</fullName>
    </recommendedName>
</protein>
<dbReference type="EMBL" id="CAJNOQ010000271">
    <property type="protein sequence ID" value="CAF0780568.1"/>
    <property type="molecule type" value="Genomic_DNA"/>
</dbReference>
<dbReference type="InterPro" id="IPR055445">
    <property type="entry name" value="ARM_ARMC5"/>
</dbReference>
<comment type="caution">
    <text evidence="3">The sequence shown here is derived from an EMBL/GenBank/DDBJ whole genome shotgun (WGS) entry which is preliminary data.</text>
</comment>
<dbReference type="InterPro" id="IPR016024">
    <property type="entry name" value="ARM-type_fold"/>
</dbReference>
<feature type="region of interest" description="Disordered" evidence="1">
    <location>
        <begin position="1"/>
        <end position="20"/>
    </location>
</feature>
<dbReference type="PANTHER" id="PTHR23312:SF8">
    <property type="entry name" value="ARMADILLO REPEAT-CONTAINING PROTEIN 5"/>
    <property type="match status" value="1"/>
</dbReference>
<evidence type="ECO:0000313" key="3">
    <source>
        <dbReference type="EMBL" id="CAF0780568.1"/>
    </source>
</evidence>
<feature type="compositionally biased region" description="Pro residues" evidence="1">
    <location>
        <begin position="1"/>
        <end position="10"/>
    </location>
</feature>
<sequence length="931" mass="108827">MSISPPPLSPPRCGSDSEDDADGNFSVSSFDIYKDAIDAIRNARLTDQEEINQTLERFKSLTTRTNAWLYLRQYDDLIDLLISYLNNDSTKSKALSIFANIACDQASHMQILDTEVIDIVCRNIINVKEIDITNRCFRLLGNICTIADAAKKMIDADVAFVMGNILRSCENPACLHSTIRCSRKLSQYTFGREKMLDTMCLLSICKQLFAKKIDLRKEAMKAVVEWKITCDRSRSQIREGQIFKFLMSTIESKTDKEFRHVSFRLLQNLLHYPCMRTEFGLCGGFDFLLRLIDTRQSVYEHLQLIGLSCVCCQEVNNRLLLKQDQTKLNMFFVWLNNPNYRTHLLDMLLTALAQFMFDESTLIIFTKQMNLVENLCELLEQILVKYGNQDDEKTFYEKYIKNYCSDDDDDDEKILKRSNIDLDSENKIKRFKLDNNEIIRKNNSSIIIDSPFHESLFMEFVENNNTNLDDEQQIQSIEPSVSAFKIVSNVEKRRRTEALIFILLSKLSYENTDCLIRTYLYNKRLMCALLRYVQSVNDSNPRSVRILNRLTKILDLFHHLVKLGLPYYLSTYFHKNPFSSIRTNIDQYLIQILLNDNRSFFQQLSWINDDQRLITIEFVLLKNIEHNLNTPFVINEVIRLLNTSSTNETDKFHTLLTVVATIKEPYLKRIMLDECNGLDYLLYNLTIKENTIACAWGFHKLLSRCPKPSTDYVKDFIIQLKAHSHPSSVISTDEPRDIQLCIIDESPSSNLIFVNSKLLSLHSKYFQTLFNCEFSEHNQQIINIHLPLSISFQSFKYLIDLIHNDIVETDYSQIKDLYSLCDHFLFDYLPYRLSYLILEQILNNPTSSGIYSLFDDDDDRWSILSKPNLISCLLCAYVQHLFTITDDDTNLACYIRFFRKYSTLKLRNTLRIITKCFIYRTCWFENDSSPF</sequence>
<dbReference type="GO" id="GO:0005829">
    <property type="term" value="C:cytosol"/>
    <property type="evidence" value="ECO:0007669"/>
    <property type="project" value="TreeGrafter"/>
</dbReference>
<reference evidence="3" key="1">
    <citation type="submission" date="2021-02" db="EMBL/GenBank/DDBJ databases">
        <authorList>
            <person name="Nowell W R."/>
        </authorList>
    </citation>
    <scope>NUCLEOTIDE SEQUENCE</scope>
</reference>
<accession>A0A813R901</accession>
<dbReference type="InterPro" id="IPR000210">
    <property type="entry name" value="BTB/POZ_dom"/>
</dbReference>
<keyword evidence="5" id="KW-1185">Reference proteome</keyword>
<dbReference type="CDD" id="cd18186">
    <property type="entry name" value="BTB_POZ_ZBTB_KLHL-like"/>
    <property type="match status" value="1"/>
</dbReference>
<dbReference type="EMBL" id="CAJOBC010000271">
    <property type="protein sequence ID" value="CAF3563722.1"/>
    <property type="molecule type" value="Genomic_DNA"/>
</dbReference>
<name>A0A813R901_9BILA</name>
<organism evidence="3 5">
    <name type="scientific">Didymodactylos carnosus</name>
    <dbReference type="NCBI Taxonomy" id="1234261"/>
    <lineage>
        <taxon>Eukaryota</taxon>
        <taxon>Metazoa</taxon>
        <taxon>Spiralia</taxon>
        <taxon>Gnathifera</taxon>
        <taxon>Rotifera</taxon>
        <taxon>Eurotatoria</taxon>
        <taxon>Bdelloidea</taxon>
        <taxon>Philodinida</taxon>
        <taxon>Philodinidae</taxon>
        <taxon>Didymodactylos</taxon>
    </lineage>
</organism>
<dbReference type="AlphaFoldDB" id="A0A813R901"/>
<proteinExistence type="predicted"/>
<dbReference type="PROSITE" id="PS50097">
    <property type="entry name" value="BTB"/>
    <property type="match status" value="1"/>
</dbReference>
<dbReference type="Pfam" id="PF00651">
    <property type="entry name" value="BTB"/>
    <property type="match status" value="1"/>
</dbReference>
<evidence type="ECO:0000259" key="2">
    <source>
        <dbReference type="PROSITE" id="PS50097"/>
    </source>
</evidence>
<evidence type="ECO:0000313" key="5">
    <source>
        <dbReference type="Proteomes" id="UP000663829"/>
    </source>
</evidence>
<dbReference type="Proteomes" id="UP000663829">
    <property type="component" value="Unassembled WGS sequence"/>
</dbReference>